<keyword evidence="3" id="KW-1185">Reference proteome</keyword>
<evidence type="ECO:0000313" key="3">
    <source>
        <dbReference type="Proteomes" id="UP001396898"/>
    </source>
</evidence>
<proteinExistence type="predicted"/>
<keyword evidence="1" id="KW-0732">Signal</keyword>
<gene>
    <name evidence="2" type="ORF">PG991_015477</name>
</gene>
<sequence>MRTTAVFLAALGLASQAWAAPVPANNDTSMVAAPSTEEKRHAGGRCGFHVHIMLQGSKQHATVELKDGNQSPVGSATFDTPKGAANFGGAVSGLDKPVQVSVFASNANVVEFVYDGEKRGSGQEGRENENCKVGGRASGGFVEYWETLDLDCGFPC</sequence>
<accession>A0ABR1R1U7</accession>
<evidence type="ECO:0000256" key="1">
    <source>
        <dbReference type="SAM" id="SignalP"/>
    </source>
</evidence>
<evidence type="ECO:0000313" key="2">
    <source>
        <dbReference type="EMBL" id="KAK7996010.1"/>
    </source>
</evidence>
<dbReference type="Proteomes" id="UP001396898">
    <property type="component" value="Unassembled WGS sequence"/>
</dbReference>
<name>A0ABR1R1U7_9PEZI</name>
<feature type="signal peptide" evidence="1">
    <location>
        <begin position="1"/>
        <end position="19"/>
    </location>
</feature>
<comment type="caution">
    <text evidence="2">The sequence shown here is derived from an EMBL/GenBank/DDBJ whole genome shotgun (WGS) entry which is preliminary data.</text>
</comment>
<feature type="chain" id="PRO_5045988199" evidence="1">
    <location>
        <begin position="20"/>
        <end position="156"/>
    </location>
</feature>
<protein>
    <submittedName>
        <fullName evidence="2">Uncharacterized protein</fullName>
    </submittedName>
</protein>
<reference evidence="2 3" key="1">
    <citation type="submission" date="2023-01" db="EMBL/GenBank/DDBJ databases">
        <title>Analysis of 21 Apiospora genomes using comparative genomics revels a genus with tremendous synthesis potential of carbohydrate active enzymes and secondary metabolites.</title>
        <authorList>
            <person name="Sorensen T."/>
        </authorList>
    </citation>
    <scope>NUCLEOTIDE SEQUENCE [LARGE SCALE GENOMIC DNA]</scope>
    <source>
        <strain evidence="2 3">CBS 20057</strain>
    </source>
</reference>
<organism evidence="2 3">
    <name type="scientific">Apiospora marii</name>
    <dbReference type="NCBI Taxonomy" id="335849"/>
    <lineage>
        <taxon>Eukaryota</taxon>
        <taxon>Fungi</taxon>
        <taxon>Dikarya</taxon>
        <taxon>Ascomycota</taxon>
        <taxon>Pezizomycotina</taxon>
        <taxon>Sordariomycetes</taxon>
        <taxon>Xylariomycetidae</taxon>
        <taxon>Amphisphaeriales</taxon>
        <taxon>Apiosporaceae</taxon>
        <taxon>Apiospora</taxon>
    </lineage>
</organism>
<dbReference type="EMBL" id="JAQQWI010000022">
    <property type="protein sequence ID" value="KAK7996010.1"/>
    <property type="molecule type" value="Genomic_DNA"/>
</dbReference>